<organism evidence="1 2">
    <name type="scientific">Phaseolus coccineus</name>
    <name type="common">Scarlet runner bean</name>
    <name type="synonym">Phaseolus multiflorus</name>
    <dbReference type="NCBI Taxonomy" id="3886"/>
    <lineage>
        <taxon>Eukaryota</taxon>
        <taxon>Viridiplantae</taxon>
        <taxon>Streptophyta</taxon>
        <taxon>Embryophyta</taxon>
        <taxon>Tracheophyta</taxon>
        <taxon>Spermatophyta</taxon>
        <taxon>Magnoliopsida</taxon>
        <taxon>eudicotyledons</taxon>
        <taxon>Gunneridae</taxon>
        <taxon>Pentapetalae</taxon>
        <taxon>rosids</taxon>
        <taxon>fabids</taxon>
        <taxon>Fabales</taxon>
        <taxon>Fabaceae</taxon>
        <taxon>Papilionoideae</taxon>
        <taxon>50 kb inversion clade</taxon>
        <taxon>NPAAA clade</taxon>
        <taxon>indigoferoid/millettioid clade</taxon>
        <taxon>Phaseoleae</taxon>
        <taxon>Phaseolus</taxon>
    </lineage>
</organism>
<evidence type="ECO:0000313" key="1">
    <source>
        <dbReference type="EMBL" id="KAK7378239.1"/>
    </source>
</evidence>
<accession>A0AAN9NS21</accession>
<gene>
    <name evidence="1" type="ORF">VNO80_03677</name>
</gene>
<proteinExistence type="predicted"/>
<comment type="caution">
    <text evidence="1">The sequence shown here is derived from an EMBL/GenBank/DDBJ whole genome shotgun (WGS) entry which is preliminary data.</text>
</comment>
<dbReference type="AlphaFoldDB" id="A0AAN9NS21"/>
<keyword evidence="2" id="KW-1185">Reference proteome</keyword>
<dbReference type="EMBL" id="JAYMYR010000002">
    <property type="protein sequence ID" value="KAK7378239.1"/>
    <property type="molecule type" value="Genomic_DNA"/>
</dbReference>
<dbReference type="Proteomes" id="UP001374584">
    <property type="component" value="Unassembled WGS sequence"/>
</dbReference>
<name>A0AAN9NS21_PHACN</name>
<protein>
    <submittedName>
        <fullName evidence="1">Uncharacterized protein</fullName>
    </submittedName>
</protein>
<reference evidence="1 2" key="1">
    <citation type="submission" date="2024-01" db="EMBL/GenBank/DDBJ databases">
        <title>The genomes of 5 underutilized Papilionoideae crops provide insights into root nodulation and disease resistanc.</title>
        <authorList>
            <person name="Jiang F."/>
        </authorList>
    </citation>
    <scope>NUCLEOTIDE SEQUENCE [LARGE SCALE GENOMIC DNA]</scope>
    <source>
        <strain evidence="1">JINMINGXINNONG_FW02</strain>
        <tissue evidence="1">Leaves</tissue>
    </source>
</reference>
<sequence>MESEVRGKRRHIFGSTAARANPLPCWCVSEATPKPTVNNLPTHVTGRGHLEKGQCLEVGIGKVVLSCHGRVALVLTCRYHLNRTLLGSPIFHSLGVVAPPSVWTMRRGVISSSDEPLNMSCLCQFLYFIFQHQTLFGRATKVMWYQHFLLVWTFHGVGTFRGVGIRLALRASFNRV</sequence>
<evidence type="ECO:0000313" key="2">
    <source>
        <dbReference type="Proteomes" id="UP001374584"/>
    </source>
</evidence>